<dbReference type="PANTHER" id="PTHR43358:SF4">
    <property type="entry name" value="ALPHA_BETA HYDROLASE FOLD-1 DOMAIN-CONTAINING PROTEIN"/>
    <property type="match status" value="1"/>
</dbReference>
<sequence>MDQLVNFIIRPPRADYSPNDDLLEQEFMLKGRWFQRKDLEVKNGLGKKLQCSHYMPVVIPEGKALPCVIYCHGNSGCRADASEAAIILLPTNITVFTLDFSGSGLSEGEHVTLGWNEKEDLKAVVNYLRTDGNVSCIALWGRSMGAVTSLMYGAEDPSIAGMVLDSPFSNLVDLMMELVDTYKYPLPKFTVKLAIQHMRKIVKRKANFDIMDLDTIQVAKRCFVPALFGHATEDDFILPHHSDKIYESYIGDKNIIKFDGDHNSPRPQFYFDSITIFFHNVLNPPEVPEDHYFMTPHGSLGQGHWDTEHDIEYRFAQSPTGTAHATTTEDAIAQLRSRRLMSRMEVPSGATTEDRGDRTEGLDSDVGPSSSSVSTATPPNGRNGRLLTPTSDDGEYVEYSFDSLSDMPYTMEDEDRMLMRAIMESLKDYEQSNTKNAQSVSSDAASKENNTVKDCNGVAGAALEPDASLVPTDAPGKHTAVCNSGAKAGEVQSVDTQAVNNTASANASGSSEPLASTQITNGKLVSAESQKTTQNVSGEDGTRATLVVQKSRTGGLIDGLTQKWGSFFKNND</sequence>
<feature type="region of interest" description="Disordered" evidence="1">
    <location>
        <begin position="338"/>
        <end position="396"/>
    </location>
</feature>
<dbReference type="Gramene" id="TKV96004">
    <property type="protein sequence ID" value="TKV96004"/>
    <property type="gene ID" value="SEVIR_9G401100v2"/>
</dbReference>
<name>A0A4U6T5M5_SETVI</name>
<dbReference type="PROSITE" id="PS50330">
    <property type="entry name" value="UIM"/>
    <property type="match status" value="1"/>
</dbReference>
<dbReference type="AlphaFoldDB" id="A0A4U6T5M5"/>
<dbReference type="EMBL" id="CM016560">
    <property type="protein sequence ID" value="TKV96004.1"/>
    <property type="molecule type" value="Genomic_DNA"/>
</dbReference>
<dbReference type="Proteomes" id="UP000298652">
    <property type="component" value="Chromosome 9"/>
</dbReference>
<evidence type="ECO:0000259" key="2">
    <source>
        <dbReference type="Pfam" id="PF12146"/>
    </source>
</evidence>
<feature type="domain" description="Serine aminopeptidase S33" evidence="2">
    <location>
        <begin position="67"/>
        <end position="175"/>
    </location>
</feature>
<dbReference type="OMA" id="ILKGKWY"/>
<evidence type="ECO:0000313" key="4">
    <source>
        <dbReference type="Proteomes" id="UP000298652"/>
    </source>
</evidence>
<keyword evidence="4" id="KW-1185">Reference proteome</keyword>
<feature type="compositionally biased region" description="Low complexity" evidence="1">
    <location>
        <begin position="364"/>
        <end position="374"/>
    </location>
</feature>
<dbReference type="InterPro" id="IPR029058">
    <property type="entry name" value="AB_hydrolase_fold"/>
</dbReference>
<dbReference type="SUPFAM" id="SSF53474">
    <property type="entry name" value="alpha/beta-Hydrolases"/>
    <property type="match status" value="1"/>
</dbReference>
<gene>
    <name evidence="3" type="ORF">SEVIR_9G401100v2</name>
</gene>
<proteinExistence type="predicted"/>
<dbReference type="Gene3D" id="3.40.50.1820">
    <property type="entry name" value="alpha/beta hydrolase"/>
    <property type="match status" value="1"/>
</dbReference>
<reference evidence="3" key="1">
    <citation type="submission" date="2019-03" db="EMBL/GenBank/DDBJ databases">
        <title>WGS assembly of Setaria viridis.</title>
        <authorList>
            <person name="Huang P."/>
            <person name="Jenkins J."/>
            <person name="Grimwood J."/>
            <person name="Barry K."/>
            <person name="Healey A."/>
            <person name="Mamidi S."/>
            <person name="Sreedasyam A."/>
            <person name="Shu S."/>
            <person name="Feldman M."/>
            <person name="Wu J."/>
            <person name="Yu Y."/>
            <person name="Chen C."/>
            <person name="Johnson J."/>
            <person name="Rokhsar D."/>
            <person name="Baxter I."/>
            <person name="Schmutz J."/>
            <person name="Brutnell T."/>
            <person name="Kellogg E."/>
        </authorList>
    </citation>
    <scope>NUCLEOTIDE SEQUENCE [LARGE SCALE GENOMIC DNA]</scope>
</reference>
<dbReference type="PANTHER" id="PTHR43358">
    <property type="entry name" value="ALPHA/BETA-HYDROLASE"/>
    <property type="match status" value="1"/>
</dbReference>
<dbReference type="Pfam" id="PF12146">
    <property type="entry name" value="Hydrolase_4"/>
    <property type="match status" value="1"/>
</dbReference>
<evidence type="ECO:0000313" key="3">
    <source>
        <dbReference type="EMBL" id="TKV96004.1"/>
    </source>
</evidence>
<protein>
    <recommendedName>
        <fullName evidence="2">Serine aminopeptidase S33 domain-containing protein</fullName>
    </recommendedName>
</protein>
<evidence type="ECO:0000256" key="1">
    <source>
        <dbReference type="SAM" id="MobiDB-lite"/>
    </source>
</evidence>
<accession>A0A4U6T5M5</accession>
<dbReference type="InterPro" id="IPR022742">
    <property type="entry name" value="Hydrolase_4"/>
</dbReference>
<dbReference type="InterPro" id="IPR003903">
    <property type="entry name" value="UIM_dom"/>
</dbReference>
<dbReference type="InterPro" id="IPR052920">
    <property type="entry name" value="DNA-binding_regulatory"/>
</dbReference>
<feature type="compositionally biased region" description="Basic and acidic residues" evidence="1">
    <location>
        <begin position="352"/>
        <end position="361"/>
    </location>
</feature>
<organism evidence="3 4">
    <name type="scientific">Setaria viridis</name>
    <name type="common">Green bristlegrass</name>
    <name type="synonym">Setaria italica subsp. viridis</name>
    <dbReference type="NCBI Taxonomy" id="4556"/>
    <lineage>
        <taxon>Eukaryota</taxon>
        <taxon>Viridiplantae</taxon>
        <taxon>Streptophyta</taxon>
        <taxon>Embryophyta</taxon>
        <taxon>Tracheophyta</taxon>
        <taxon>Spermatophyta</taxon>
        <taxon>Magnoliopsida</taxon>
        <taxon>Liliopsida</taxon>
        <taxon>Poales</taxon>
        <taxon>Poaceae</taxon>
        <taxon>PACMAD clade</taxon>
        <taxon>Panicoideae</taxon>
        <taxon>Panicodae</taxon>
        <taxon>Paniceae</taxon>
        <taxon>Cenchrinae</taxon>
        <taxon>Setaria</taxon>
    </lineage>
</organism>